<organism evidence="1">
    <name type="scientific">hydrocarbon metagenome</name>
    <dbReference type="NCBI Taxonomy" id="938273"/>
    <lineage>
        <taxon>unclassified sequences</taxon>
        <taxon>metagenomes</taxon>
        <taxon>ecological metagenomes</taxon>
    </lineage>
</organism>
<name>A0A0W8FUN0_9ZZZZ</name>
<comment type="caution">
    <text evidence="1">The sequence shown here is derived from an EMBL/GenBank/DDBJ whole genome shotgun (WGS) entry which is preliminary data.</text>
</comment>
<proteinExistence type="predicted"/>
<dbReference type="InterPro" id="IPR018755">
    <property type="entry name" value="Phage_Mu_Gp48"/>
</dbReference>
<gene>
    <name evidence="1" type="ORF">ASZ90_005613</name>
</gene>
<dbReference type="AlphaFoldDB" id="A0A0W8FUN0"/>
<sequence>MKHADALKLLFPLELGGVFATDIELEGKQFDDAQASAELLLNEMLPHLADMTIADWERVCGVTPAVDELLQVRQNRVLARLRTRGGLSLPHFISIAESMGYIITIEELLANTDGCGSEGIFRWRVTTSGAGPVYFRAGRSGAGDRLVEGDITNSLEGIFTDLKPAHTQVIFVYI</sequence>
<evidence type="ECO:0000313" key="1">
    <source>
        <dbReference type="EMBL" id="KUG24583.1"/>
    </source>
</evidence>
<protein>
    <submittedName>
        <fullName evidence="1">Prophage tail protein</fullName>
    </submittedName>
</protein>
<dbReference type="Pfam" id="PF10076">
    <property type="entry name" value="Phage_Mu_Gp48"/>
    <property type="match status" value="1"/>
</dbReference>
<reference evidence="1" key="1">
    <citation type="journal article" date="2015" name="Proc. Natl. Acad. Sci. U.S.A.">
        <title>Networks of energetic and metabolic interactions define dynamics in microbial communities.</title>
        <authorList>
            <person name="Embree M."/>
            <person name="Liu J.K."/>
            <person name="Al-Bassam M.M."/>
            <person name="Zengler K."/>
        </authorList>
    </citation>
    <scope>NUCLEOTIDE SEQUENCE</scope>
</reference>
<accession>A0A0W8FUN0</accession>
<dbReference type="EMBL" id="LNQE01000843">
    <property type="protein sequence ID" value="KUG24583.1"/>
    <property type="molecule type" value="Genomic_DNA"/>
</dbReference>